<dbReference type="GO" id="GO:0005975">
    <property type="term" value="P:carbohydrate metabolic process"/>
    <property type="evidence" value="ECO:0007669"/>
    <property type="project" value="InterPro"/>
</dbReference>
<dbReference type="GO" id="GO:0016020">
    <property type="term" value="C:membrane"/>
    <property type="evidence" value="ECO:0007669"/>
    <property type="project" value="TreeGrafter"/>
</dbReference>
<sequence length="274" mass="31084">MNHNKKKILKVTALFVFMFFLGWGAGSLQKQQMKKTVETVSVQNQADNWGLGFGAEGTQPTGNVTADELKKYNAWYVGDKNKKTIYLTFDCGYENGNTEPILDALKKHNAKATFFVVGHFLESAPDIVKRMTEEGHAVGNHTYHHPDMSSISELASFQKEIDDVASLYQSITGKEMIKYYRPPQGKYSTENLKMAKELGYNTFFWSLAYVDWNVDNQPTKEEAFDKLLTRIHPGAIVLLHSTSKTNEEILDELLTKWEEMGYTFAPLSELIAES</sequence>
<dbReference type="GO" id="GO:0016810">
    <property type="term" value="F:hydrolase activity, acting on carbon-nitrogen (but not peptide) bonds"/>
    <property type="evidence" value="ECO:0007669"/>
    <property type="project" value="InterPro"/>
</dbReference>
<dbReference type="InterPro" id="IPR050248">
    <property type="entry name" value="Polysacc_deacetylase_ArnD"/>
</dbReference>
<gene>
    <name evidence="2" type="primary">pdaA</name>
    <name evidence="2" type="ORF">GMD50_01390</name>
</gene>
<dbReference type="PANTHER" id="PTHR10587">
    <property type="entry name" value="GLYCOSYL TRANSFERASE-RELATED"/>
    <property type="match status" value="1"/>
</dbReference>
<evidence type="ECO:0000259" key="1">
    <source>
        <dbReference type="PROSITE" id="PS51677"/>
    </source>
</evidence>
<accession>A0A6L6L0B6</accession>
<evidence type="ECO:0000313" key="3">
    <source>
        <dbReference type="Proteomes" id="UP000478483"/>
    </source>
</evidence>
<dbReference type="InterPro" id="IPR002509">
    <property type="entry name" value="NODB_dom"/>
</dbReference>
<dbReference type="EMBL" id="WNAJ01000001">
    <property type="protein sequence ID" value="MTR83723.1"/>
    <property type="molecule type" value="Genomic_DNA"/>
</dbReference>
<feature type="domain" description="NodB homology" evidence="1">
    <location>
        <begin position="83"/>
        <end position="265"/>
    </location>
</feature>
<protein>
    <submittedName>
        <fullName evidence="2">Delta-lactam-biosynthetic de-N-acetylase</fullName>
    </submittedName>
</protein>
<dbReference type="Gene3D" id="3.20.20.370">
    <property type="entry name" value="Glycoside hydrolase/deacetylase"/>
    <property type="match status" value="1"/>
</dbReference>
<dbReference type="CDD" id="cd10948">
    <property type="entry name" value="CE4_BsPdaA_like"/>
    <property type="match status" value="1"/>
</dbReference>
<dbReference type="InterPro" id="IPR011330">
    <property type="entry name" value="Glyco_hydro/deAcase_b/a-brl"/>
</dbReference>
<dbReference type="PANTHER" id="PTHR10587:SF78">
    <property type="entry name" value="PEPTIDOGLYCAN-N-ACETYLMURAMIC ACID DEACETYLASE PDAA"/>
    <property type="match status" value="1"/>
</dbReference>
<dbReference type="AlphaFoldDB" id="A0A6L6L0B6"/>
<dbReference type="PROSITE" id="PS51677">
    <property type="entry name" value="NODB"/>
    <property type="match status" value="1"/>
</dbReference>
<organism evidence="2 3">
    <name type="scientific">Roseburia intestinalis</name>
    <dbReference type="NCBI Taxonomy" id="166486"/>
    <lineage>
        <taxon>Bacteria</taxon>
        <taxon>Bacillati</taxon>
        <taxon>Bacillota</taxon>
        <taxon>Clostridia</taxon>
        <taxon>Lachnospirales</taxon>
        <taxon>Lachnospiraceae</taxon>
        <taxon>Roseburia</taxon>
    </lineage>
</organism>
<name>A0A6L6L0B6_9FIRM</name>
<dbReference type="NCBIfam" id="TIGR02884">
    <property type="entry name" value="spore_pdaA"/>
    <property type="match status" value="1"/>
</dbReference>
<dbReference type="RefSeq" id="WP_118412654.1">
    <property type="nucleotide sequence ID" value="NZ_QRPI01000006.1"/>
</dbReference>
<dbReference type="Proteomes" id="UP000478483">
    <property type="component" value="Unassembled WGS sequence"/>
</dbReference>
<dbReference type="InterPro" id="IPR014235">
    <property type="entry name" value="Spore_PdaA"/>
</dbReference>
<proteinExistence type="predicted"/>
<dbReference type="SUPFAM" id="SSF88713">
    <property type="entry name" value="Glycoside hydrolase/deacetylase"/>
    <property type="match status" value="1"/>
</dbReference>
<reference evidence="2 3" key="1">
    <citation type="journal article" date="2019" name="Nat. Med.">
        <title>A library of human gut bacterial isolates paired with longitudinal multiomics data enables mechanistic microbiome research.</title>
        <authorList>
            <person name="Poyet M."/>
            <person name="Groussin M."/>
            <person name="Gibbons S.M."/>
            <person name="Avila-Pacheco J."/>
            <person name="Jiang X."/>
            <person name="Kearney S.M."/>
            <person name="Perrotta A.R."/>
            <person name="Berdy B."/>
            <person name="Zhao S."/>
            <person name="Lieberman T.D."/>
            <person name="Swanson P.K."/>
            <person name="Smith M."/>
            <person name="Roesemann S."/>
            <person name="Alexander J.E."/>
            <person name="Rich S.A."/>
            <person name="Livny J."/>
            <person name="Vlamakis H."/>
            <person name="Clish C."/>
            <person name="Bullock K."/>
            <person name="Deik A."/>
            <person name="Scott J."/>
            <person name="Pierce K.A."/>
            <person name="Xavier R.J."/>
            <person name="Alm E.J."/>
        </authorList>
    </citation>
    <scope>NUCLEOTIDE SEQUENCE [LARGE SCALE GENOMIC DNA]</scope>
    <source>
        <strain evidence="2 3">BIOML-A1</strain>
    </source>
</reference>
<evidence type="ECO:0000313" key="2">
    <source>
        <dbReference type="EMBL" id="MTR83723.1"/>
    </source>
</evidence>
<dbReference type="Pfam" id="PF01522">
    <property type="entry name" value="Polysacc_deac_1"/>
    <property type="match status" value="1"/>
</dbReference>
<comment type="caution">
    <text evidence="2">The sequence shown here is derived from an EMBL/GenBank/DDBJ whole genome shotgun (WGS) entry which is preliminary data.</text>
</comment>